<evidence type="ECO:0000256" key="1">
    <source>
        <dbReference type="ARBA" id="ARBA00009080"/>
    </source>
</evidence>
<name>A0A5N0EAQ4_9NOCA</name>
<evidence type="ECO:0000259" key="5">
    <source>
        <dbReference type="Pfam" id="PF21761"/>
    </source>
</evidence>
<evidence type="ECO:0000259" key="4">
    <source>
        <dbReference type="Pfam" id="PF03446"/>
    </source>
</evidence>
<protein>
    <submittedName>
        <fullName evidence="6">NAD(P)-dependent oxidoreductase</fullName>
    </submittedName>
</protein>
<evidence type="ECO:0000256" key="2">
    <source>
        <dbReference type="ARBA" id="ARBA00023002"/>
    </source>
</evidence>
<gene>
    <name evidence="6" type="ORF">F3087_23810</name>
</gene>
<dbReference type="Pfam" id="PF03446">
    <property type="entry name" value="NAD_binding_2"/>
    <property type="match status" value="1"/>
</dbReference>
<dbReference type="GO" id="GO:0016491">
    <property type="term" value="F:oxidoreductase activity"/>
    <property type="evidence" value="ECO:0007669"/>
    <property type="project" value="UniProtKB-KW"/>
</dbReference>
<evidence type="ECO:0000313" key="6">
    <source>
        <dbReference type="EMBL" id="KAA8886502.1"/>
    </source>
</evidence>
<sequence>MAGTVRHRSVLPLARSAPSAKTGHRAPTRRTHGSTEERMTSDHTAGTRVTVLGLGRMGSAIAERYLRAGYPTTVWNRTPGRAAHLDDLGAERAESLAAAIAAGELIVLSHIDTAGVAALLDTVPDAVAGRTVLNVSTGRPDDARALATRIAAQGGRFLDGAILGMPATLGTTDALIPYSGSADAAAEHRTTIAELGAATYLGADAGLAALHDMAVLAGMYGMFGGFFQATAMLGGEPATAHRLTTEFLVPWLRALLDLLPGLAAEVDAGEFAPTFASIAEMGAVLETIRGVSRDQGVPTDLLDPLQRLLETGVARGLGADNFTRAVSVLRDNPVPA</sequence>
<evidence type="ECO:0000313" key="7">
    <source>
        <dbReference type="Proteomes" id="UP000323876"/>
    </source>
</evidence>
<dbReference type="InterPro" id="IPR013328">
    <property type="entry name" value="6PGD_dom2"/>
</dbReference>
<organism evidence="6 7">
    <name type="scientific">Nocardia colli</name>
    <dbReference type="NCBI Taxonomy" id="2545717"/>
    <lineage>
        <taxon>Bacteria</taxon>
        <taxon>Bacillati</taxon>
        <taxon>Actinomycetota</taxon>
        <taxon>Actinomycetes</taxon>
        <taxon>Mycobacteriales</taxon>
        <taxon>Nocardiaceae</taxon>
        <taxon>Nocardia</taxon>
    </lineage>
</organism>
<dbReference type="Proteomes" id="UP000323876">
    <property type="component" value="Unassembled WGS sequence"/>
</dbReference>
<dbReference type="AlphaFoldDB" id="A0A5N0EAQ4"/>
<feature type="domain" description="NADPH-dependent reductive aminase-like C-terminal" evidence="5">
    <location>
        <begin position="204"/>
        <end position="330"/>
    </location>
</feature>
<dbReference type="InterPro" id="IPR015815">
    <property type="entry name" value="HIBADH-related"/>
</dbReference>
<dbReference type="GO" id="GO:0050661">
    <property type="term" value="F:NADP binding"/>
    <property type="evidence" value="ECO:0007669"/>
    <property type="project" value="InterPro"/>
</dbReference>
<dbReference type="PIRSF" id="PIRSF000103">
    <property type="entry name" value="HIBADH"/>
    <property type="match status" value="1"/>
</dbReference>
<feature type="domain" description="6-phosphogluconate dehydrogenase NADP-binding" evidence="4">
    <location>
        <begin position="49"/>
        <end position="199"/>
    </location>
</feature>
<dbReference type="SUPFAM" id="SSF51735">
    <property type="entry name" value="NAD(P)-binding Rossmann-fold domains"/>
    <property type="match status" value="1"/>
</dbReference>
<comment type="similarity">
    <text evidence="1">Belongs to the HIBADH-related family.</text>
</comment>
<dbReference type="InterPro" id="IPR048666">
    <property type="entry name" value="RedAm-like_C"/>
</dbReference>
<dbReference type="PANTHER" id="PTHR43580:SF2">
    <property type="entry name" value="CYTOKINE-LIKE NUCLEAR FACTOR N-PAC"/>
    <property type="match status" value="1"/>
</dbReference>
<proteinExistence type="inferred from homology"/>
<reference evidence="6 7" key="1">
    <citation type="submission" date="2019-09" db="EMBL/GenBank/DDBJ databases">
        <authorList>
            <person name="Wang X."/>
        </authorList>
    </citation>
    <scope>NUCLEOTIDE SEQUENCE [LARGE SCALE GENOMIC DNA]</scope>
    <source>
        <strain evidence="6 7">CICC 11023</strain>
    </source>
</reference>
<dbReference type="InterPro" id="IPR051265">
    <property type="entry name" value="HIBADH-related_NP60_sf"/>
</dbReference>
<dbReference type="PANTHER" id="PTHR43580">
    <property type="entry name" value="OXIDOREDUCTASE GLYR1-RELATED"/>
    <property type="match status" value="1"/>
</dbReference>
<feature type="compositionally biased region" description="Basic residues" evidence="3">
    <location>
        <begin position="22"/>
        <end position="32"/>
    </location>
</feature>
<keyword evidence="7" id="KW-1185">Reference proteome</keyword>
<dbReference type="OrthoDB" id="4029976at2"/>
<dbReference type="Pfam" id="PF21761">
    <property type="entry name" value="RedAm-like_C"/>
    <property type="match status" value="1"/>
</dbReference>
<keyword evidence="2" id="KW-0560">Oxidoreductase</keyword>
<dbReference type="Gene3D" id="1.10.1040.10">
    <property type="entry name" value="N-(1-d-carboxylethyl)-l-norvaline Dehydrogenase, domain 2"/>
    <property type="match status" value="1"/>
</dbReference>
<dbReference type="EMBL" id="VXLC01000012">
    <property type="protein sequence ID" value="KAA8886502.1"/>
    <property type="molecule type" value="Genomic_DNA"/>
</dbReference>
<comment type="caution">
    <text evidence="6">The sequence shown here is derived from an EMBL/GenBank/DDBJ whole genome shotgun (WGS) entry which is preliminary data.</text>
</comment>
<dbReference type="InterPro" id="IPR036291">
    <property type="entry name" value="NAD(P)-bd_dom_sf"/>
</dbReference>
<dbReference type="InterPro" id="IPR006115">
    <property type="entry name" value="6PGDH_NADP-bd"/>
</dbReference>
<feature type="region of interest" description="Disordered" evidence="3">
    <location>
        <begin position="1"/>
        <end position="44"/>
    </location>
</feature>
<dbReference type="Gene3D" id="3.40.50.720">
    <property type="entry name" value="NAD(P)-binding Rossmann-like Domain"/>
    <property type="match status" value="1"/>
</dbReference>
<evidence type="ECO:0000256" key="3">
    <source>
        <dbReference type="SAM" id="MobiDB-lite"/>
    </source>
</evidence>
<accession>A0A5N0EAQ4</accession>